<dbReference type="InterPro" id="IPR003594">
    <property type="entry name" value="HATPase_dom"/>
</dbReference>
<keyword evidence="12" id="KW-0902">Two-component regulatory system</keyword>
<evidence type="ECO:0000256" key="16">
    <source>
        <dbReference type="SAM" id="Phobius"/>
    </source>
</evidence>
<evidence type="ECO:0000256" key="2">
    <source>
        <dbReference type="ARBA" id="ARBA00001966"/>
    </source>
</evidence>
<keyword evidence="10" id="KW-0418">Kinase</keyword>
<dbReference type="Gene3D" id="1.25.40.10">
    <property type="entry name" value="Tetratricopeptide repeat domain"/>
    <property type="match status" value="2"/>
</dbReference>
<dbReference type="InterPro" id="IPR011712">
    <property type="entry name" value="Sig_transdc_His_kin_sub3_dim/P"/>
</dbReference>
<evidence type="ECO:0000256" key="13">
    <source>
        <dbReference type="ARBA" id="ARBA00023014"/>
    </source>
</evidence>
<keyword evidence="20" id="KW-1185">Reference proteome</keyword>
<dbReference type="PANTHER" id="PTHR24421:SF59">
    <property type="entry name" value="OXYGEN SENSOR HISTIDINE KINASE NREB"/>
    <property type="match status" value="1"/>
</dbReference>
<dbReference type="PROSITE" id="PS50109">
    <property type="entry name" value="HIS_KIN"/>
    <property type="match status" value="1"/>
</dbReference>
<comment type="subcellular location">
    <subcellularLocation>
        <location evidence="3">Cytoplasm</location>
    </subcellularLocation>
</comment>
<keyword evidence="8" id="KW-0808">Transferase</keyword>
<keyword evidence="9" id="KW-0479">Metal-binding</keyword>
<name>A0ABP8KCJ4_9BACT</name>
<evidence type="ECO:0000313" key="20">
    <source>
        <dbReference type="Proteomes" id="UP001500936"/>
    </source>
</evidence>
<gene>
    <name evidence="19" type="ORF">GCM10023187_21020</name>
</gene>
<organism evidence="19 20">
    <name type="scientific">Nibrella viscosa</name>
    <dbReference type="NCBI Taxonomy" id="1084524"/>
    <lineage>
        <taxon>Bacteria</taxon>
        <taxon>Pseudomonadati</taxon>
        <taxon>Bacteroidota</taxon>
        <taxon>Cytophagia</taxon>
        <taxon>Cytophagales</taxon>
        <taxon>Spirosomataceae</taxon>
        <taxon>Nibrella</taxon>
    </lineage>
</organism>
<dbReference type="Pfam" id="PF02518">
    <property type="entry name" value="HATPase_c"/>
    <property type="match status" value="1"/>
</dbReference>
<evidence type="ECO:0000256" key="9">
    <source>
        <dbReference type="ARBA" id="ARBA00022723"/>
    </source>
</evidence>
<dbReference type="SUPFAM" id="SSF55874">
    <property type="entry name" value="ATPase domain of HSP90 chaperone/DNA topoisomerase II/histidine kinase"/>
    <property type="match status" value="1"/>
</dbReference>
<evidence type="ECO:0000256" key="8">
    <source>
        <dbReference type="ARBA" id="ARBA00022679"/>
    </source>
</evidence>
<evidence type="ECO:0000256" key="17">
    <source>
        <dbReference type="SAM" id="SignalP"/>
    </source>
</evidence>
<dbReference type="PANTHER" id="PTHR24421">
    <property type="entry name" value="NITRATE/NITRITE SENSOR PROTEIN NARX-RELATED"/>
    <property type="match status" value="1"/>
</dbReference>
<keyword evidence="13" id="KW-0411">Iron-sulfur</keyword>
<accession>A0ABP8KCJ4</accession>
<keyword evidence="16" id="KW-1133">Transmembrane helix</keyword>
<proteinExistence type="predicted"/>
<keyword evidence="6" id="KW-0004">4Fe-4S</keyword>
<feature type="transmembrane region" description="Helical" evidence="16">
    <location>
        <begin position="451"/>
        <end position="468"/>
    </location>
</feature>
<dbReference type="EMBL" id="BAABHB010000003">
    <property type="protein sequence ID" value="GAA4404133.1"/>
    <property type="molecule type" value="Genomic_DNA"/>
</dbReference>
<dbReference type="SMART" id="SM00387">
    <property type="entry name" value="HATPase_c"/>
    <property type="match status" value="1"/>
</dbReference>
<keyword evidence="7" id="KW-0963">Cytoplasm</keyword>
<evidence type="ECO:0000256" key="10">
    <source>
        <dbReference type="ARBA" id="ARBA00022777"/>
    </source>
</evidence>
<feature type="chain" id="PRO_5045516640" description="Oxygen sensor histidine kinase NreB" evidence="17">
    <location>
        <begin position="21"/>
        <end position="695"/>
    </location>
</feature>
<feature type="domain" description="Histidine kinase" evidence="18">
    <location>
        <begin position="505"/>
        <end position="693"/>
    </location>
</feature>
<dbReference type="SMART" id="SM00028">
    <property type="entry name" value="TPR"/>
    <property type="match status" value="5"/>
</dbReference>
<evidence type="ECO:0000313" key="19">
    <source>
        <dbReference type="EMBL" id="GAA4404133.1"/>
    </source>
</evidence>
<dbReference type="InterPro" id="IPR036890">
    <property type="entry name" value="HATPase_C_sf"/>
</dbReference>
<evidence type="ECO:0000256" key="7">
    <source>
        <dbReference type="ARBA" id="ARBA00022490"/>
    </source>
</evidence>
<comment type="catalytic activity">
    <reaction evidence="1">
        <text>ATP + protein L-histidine = ADP + protein N-phospho-L-histidine.</text>
        <dbReference type="EC" id="2.7.13.3"/>
    </reaction>
</comment>
<dbReference type="Gene3D" id="3.30.565.10">
    <property type="entry name" value="Histidine kinase-like ATPase, C-terminal domain"/>
    <property type="match status" value="1"/>
</dbReference>
<evidence type="ECO:0000256" key="11">
    <source>
        <dbReference type="ARBA" id="ARBA00023004"/>
    </source>
</evidence>
<feature type="signal peptide" evidence="17">
    <location>
        <begin position="1"/>
        <end position="20"/>
    </location>
</feature>
<keyword evidence="16" id="KW-0472">Membrane</keyword>
<dbReference type="InterPro" id="IPR050482">
    <property type="entry name" value="Sensor_HK_TwoCompSys"/>
</dbReference>
<evidence type="ECO:0000256" key="4">
    <source>
        <dbReference type="ARBA" id="ARBA00012438"/>
    </source>
</evidence>
<comment type="function">
    <text evidence="14">Member of the two-component regulatory system NreB/NreC involved in the control of dissimilatory nitrate/nitrite reduction in response to oxygen. NreB functions as a direct oxygen sensor histidine kinase which is autophosphorylated, in the absence of oxygen, probably at the conserved histidine residue, and transfers its phosphate group probably to a conserved aspartate residue of NreC. NreB/NreC activates the expression of the nitrate (narGHJI) and nitrite (nir) reductase operons, as well as the putative nitrate transporter gene narT.</text>
</comment>
<dbReference type="InterPro" id="IPR005467">
    <property type="entry name" value="His_kinase_dom"/>
</dbReference>
<evidence type="ECO:0000256" key="12">
    <source>
        <dbReference type="ARBA" id="ARBA00023012"/>
    </source>
</evidence>
<dbReference type="CDD" id="cd16917">
    <property type="entry name" value="HATPase_UhpB-NarQ-NarX-like"/>
    <property type="match status" value="1"/>
</dbReference>
<evidence type="ECO:0000256" key="6">
    <source>
        <dbReference type="ARBA" id="ARBA00022485"/>
    </source>
</evidence>
<dbReference type="RefSeq" id="WP_345266759.1">
    <property type="nucleotide sequence ID" value="NZ_BAABHB010000003.1"/>
</dbReference>
<keyword evidence="11" id="KW-0408">Iron</keyword>
<dbReference type="InterPro" id="IPR004358">
    <property type="entry name" value="Sig_transdc_His_kin-like_C"/>
</dbReference>
<evidence type="ECO:0000256" key="15">
    <source>
        <dbReference type="ARBA" id="ARBA00030800"/>
    </source>
</evidence>
<keyword evidence="16" id="KW-0812">Transmembrane</keyword>
<evidence type="ECO:0000259" key="18">
    <source>
        <dbReference type="PROSITE" id="PS50109"/>
    </source>
</evidence>
<evidence type="ECO:0000256" key="1">
    <source>
        <dbReference type="ARBA" id="ARBA00000085"/>
    </source>
</evidence>
<comment type="cofactor">
    <cofactor evidence="2">
        <name>[4Fe-4S] cluster</name>
        <dbReference type="ChEBI" id="CHEBI:49883"/>
    </cofactor>
</comment>
<comment type="caution">
    <text evidence="19">The sequence shown here is derived from an EMBL/GenBank/DDBJ whole genome shotgun (WGS) entry which is preliminary data.</text>
</comment>
<dbReference type="Proteomes" id="UP001500936">
    <property type="component" value="Unassembled WGS sequence"/>
</dbReference>
<evidence type="ECO:0000256" key="5">
    <source>
        <dbReference type="ARBA" id="ARBA00017322"/>
    </source>
</evidence>
<dbReference type="SUPFAM" id="SSF48452">
    <property type="entry name" value="TPR-like"/>
    <property type="match status" value="2"/>
</dbReference>
<dbReference type="EC" id="2.7.13.3" evidence="4"/>
<protein>
    <recommendedName>
        <fullName evidence="5">Oxygen sensor histidine kinase NreB</fullName>
        <ecNumber evidence="4">2.7.13.3</ecNumber>
    </recommendedName>
    <alternativeName>
        <fullName evidence="15">Nitrogen regulation protein B</fullName>
    </alternativeName>
</protein>
<reference evidence="20" key="1">
    <citation type="journal article" date="2019" name="Int. J. Syst. Evol. Microbiol.">
        <title>The Global Catalogue of Microorganisms (GCM) 10K type strain sequencing project: providing services to taxonomists for standard genome sequencing and annotation.</title>
        <authorList>
            <consortium name="The Broad Institute Genomics Platform"/>
            <consortium name="The Broad Institute Genome Sequencing Center for Infectious Disease"/>
            <person name="Wu L."/>
            <person name="Ma J."/>
        </authorList>
    </citation>
    <scope>NUCLEOTIDE SEQUENCE [LARGE SCALE GENOMIC DNA]</scope>
    <source>
        <strain evidence="20">JCM 17925</strain>
    </source>
</reference>
<dbReference type="PRINTS" id="PR00344">
    <property type="entry name" value="BCTRLSENSOR"/>
</dbReference>
<evidence type="ECO:0000256" key="3">
    <source>
        <dbReference type="ARBA" id="ARBA00004496"/>
    </source>
</evidence>
<dbReference type="Gene3D" id="1.20.5.1930">
    <property type="match status" value="1"/>
</dbReference>
<dbReference type="InterPro" id="IPR011990">
    <property type="entry name" value="TPR-like_helical_dom_sf"/>
</dbReference>
<sequence>MIMRNLYIFLFCLAYAAATAQNPVLDSLNRQLPQLRADSVKVRTLHELATNYWWNGYDSLARQTLTDALTLAKQVKDARGEIRVRLALARIEADYLSDTKSAHATLDTAERMAIAIHDLSLQGQVLLRRAQLYVNIMAKLPLSRQLINKALTLFRQAGDIQWQAQAYNEIAIAKMGEGQYVEAINAWLQARRLQERIQDWKGLRATLPNLGAAYVKVNRNDAAFACFAEAEKVAARLNDELVRIFILGKKAQILEKEGKYTEALPLYMQQVKVYGERHVPANLARAYANAGRMYLHLKQYDKALSYTTLSQRTYRNTVEKSQEVMEHSAQATFGQIYLALNQYQRVIPYASAGLAWTKGVKEMRPERTEYIRQLAEAYEHLNQPAKALYYYKWYKAEADTMLNDEAIQKATIAGMTYDFEKKEQAGRLQQARQQSLIQSLENDKLNQSRNFLIVLLVLSVGILSLAFWSNRRLREKNQELRLKHAEIEAALYQGQTLERKRVAGELHDSVAAKVSALKWRLEALDTSQLDLSQQQEHTRLLEQMGEVYEDIRTISHNLMPEILEKQGLQAALIKLTDTLNVQNRTRFLLEVDESGEKIFGKTAYELYAITLELVNNILKHAHARRANIVLQRSQGLLTLTVQDDGLGINKAQSADGVGLQNIQSRLERLGGTYLISSREPEGTCINVRVPIAVHA</sequence>
<dbReference type="Pfam" id="PF07730">
    <property type="entry name" value="HisKA_3"/>
    <property type="match status" value="1"/>
</dbReference>
<keyword evidence="17" id="KW-0732">Signal</keyword>
<evidence type="ECO:0000256" key="14">
    <source>
        <dbReference type="ARBA" id="ARBA00024827"/>
    </source>
</evidence>
<dbReference type="InterPro" id="IPR019734">
    <property type="entry name" value="TPR_rpt"/>
</dbReference>